<evidence type="ECO:0000256" key="1">
    <source>
        <dbReference type="ARBA" id="ARBA00004651"/>
    </source>
</evidence>
<protein>
    <submittedName>
        <fullName evidence="9">BCCT family transporter</fullName>
    </submittedName>
</protein>
<feature type="transmembrane region" description="Helical" evidence="8">
    <location>
        <begin position="484"/>
        <end position="504"/>
    </location>
</feature>
<evidence type="ECO:0000256" key="8">
    <source>
        <dbReference type="SAM" id="Phobius"/>
    </source>
</evidence>
<evidence type="ECO:0000256" key="3">
    <source>
        <dbReference type="ARBA" id="ARBA00022448"/>
    </source>
</evidence>
<feature type="transmembrane region" description="Helical" evidence="8">
    <location>
        <begin position="418"/>
        <end position="447"/>
    </location>
</feature>
<feature type="transmembrane region" description="Helical" evidence="8">
    <location>
        <begin position="59"/>
        <end position="77"/>
    </location>
</feature>
<feature type="transmembrane region" description="Helical" evidence="8">
    <location>
        <begin position="277"/>
        <end position="305"/>
    </location>
</feature>
<feature type="transmembrane region" description="Helical" evidence="8">
    <location>
        <begin position="202"/>
        <end position="223"/>
    </location>
</feature>
<proteinExistence type="inferred from homology"/>
<dbReference type="AlphaFoldDB" id="A0A370UCW0"/>
<dbReference type="InterPro" id="IPR000060">
    <property type="entry name" value="BCCT_transptr"/>
</dbReference>
<dbReference type="RefSeq" id="WP_115466171.1">
    <property type="nucleotide sequence ID" value="NZ_QKRA01000001.1"/>
</dbReference>
<dbReference type="GO" id="GO:0022857">
    <property type="term" value="F:transmembrane transporter activity"/>
    <property type="evidence" value="ECO:0007669"/>
    <property type="project" value="InterPro"/>
</dbReference>
<comment type="caution">
    <text evidence="9">The sequence shown here is derived from an EMBL/GenBank/DDBJ whole genome shotgun (WGS) entry which is preliminary data.</text>
</comment>
<feature type="transmembrane region" description="Helical" evidence="8">
    <location>
        <begin position="20"/>
        <end position="39"/>
    </location>
</feature>
<evidence type="ECO:0000313" key="10">
    <source>
        <dbReference type="Proteomes" id="UP000254326"/>
    </source>
</evidence>
<evidence type="ECO:0000313" key="9">
    <source>
        <dbReference type="EMBL" id="RDL45581.1"/>
    </source>
</evidence>
<keyword evidence="7 8" id="KW-0472">Membrane</keyword>
<evidence type="ECO:0000256" key="6">
    <source>
        <dbReference type="ARBA" id="ARBA00022989"/>
    </source>
</evidence>
<evidence type="ECO:0000256" key="7">
    <source>
        <dbReference type="ARBA" id="ARBA00023136"/>
    </source>
</evidence>
<accession>A0A370UCW0</accession>
<evidence type="ECO:0000256" key="5">
    <source>
        <dbReference type="ARBA" id="ARBA00022692"/>
    </source>
</evidence>
<dbReference type="PANTHER" id="PTHR30047:SF7">
    <property type="entry name" value="HIGH-AFFINITY CHOLINE TRANSPORT PROTEIN"/>
    <property type="match status" value="1"/>
</dbReference>
<organism evidence="9 10">
    <name type="scientific">Marinomonas piezotolerans</name>
    <dbReference type="NCBI Taxonomy" id="2213058"/>
    <lineage>
        <taxon>Bacteria</taxon>
        <taxon>Pseudomonadati</taxon>
        <taxon>Pseudomonadota</taxon>
        <taxon>Gammaproteobacteria</taxon>
        <taxon>Oceanospirillales</taxon>
        <taxon>Oceanospirillaceae</taxon>
        <taxon>Marinomonas</taxon>
    </lineage>
</organism>
<feature type="transmembrane region" description="Helical" evidence="8">
    <location>
        <begin position="98"/>
        <end position="118"/>
    </location>
</feature>
<comment type="similarity">
    <text evidence="2">Belongs to the BCCT transporter (TC 2.A.15) family.</text>
</comment>
<dbReference type="Pfam" id="PF02028">
    <property type="entry name" value="BCCT"/>
    <property type="match status" value="1"/>
</dbReference>
<dbReference type="PANTHER" id="PTHR30047">
    <property type="entry name" value="HIGH-AFFINITY CHOLINE TRANSPORT PROTEIN-RELATED"/>
    <property type="match status" value="1"/>
</dbReference>
<evidence type="ECO:0000256" key="4">
    <source>
        <dbReference type="ARBA" id="ARBA00022475"/>
    </source>
</evidence>
<keyword evidence="5 8" id="KW-0812">Transmembrane</keyword>
<keyword evidence="6 8" id="KW-1133">Transmembrane helix</keyword>
<feature type="transmembrane region" description="Helical" evidence="8">
    <location>
        <begin position="459"/>
        <end position="478"/>
    </location>
</feature>
<feature type="transmembrane region" description="Helical" evidence="8">
    <location>
        <begin position="243"/>
        <end position="265"/>
    </location>
</feature>
<keyword evidence="3" id="KW-0813">Transport</keyword>
<sequence length="525" mass="57234">MKPSNAVAHQGFLAGTNKFMCIASSLMVFAFVVFAVTNVELSNKVFNTLNGWITTQLSWYYILVVSGVLAFSVWVAFSRFGKIRLGRDDETPEFGFTAWFSMLFSCAIGTGLLFWSIAEPITHMQGNPFLDMRGIEPNTVEAAQMAIEVTMFHWGLHGWAVYIMVGLCLAYFCYRRGLPLTVRSGLYPLLGERVNGPIGHAVDLLAIFSTLFGTATTLGLGVSQMNAGLNYLFGMSISTQSQLILIAIVSLIATISAISGVGRGIKILSVWNIRLSVLVILFFVLAGPTVFLMDLAVSSIGDYAVSFVSMGFWVDLEPERQWQGWWTIFYWGWWLSWGPLVGMFIARISRGRTIRQFLLSALIIPPLGGFLWIVIFGGTALHIDLFQGGNLTEVVNADMTQALYSTIEALGVDSMTGIIAGLSTFLIVTWFVTSADSGTLVISTIVSQGSANPPNWLRAAWGIGLGVVSGILLLSGGLDALKTASIVAAFPFSVVFIFMCWALVKGLNDEANGIRYTNEDLSKPI</sequence>
<feature type="transmembrane region" description="Helical" evidence="8">
    <location>
        <begin position="154"/>
        <end position="174"/>
    </location>
</feature>
<dbReference type="NCBIfam" id="TIGR00842">
    <property type="entry name" value="bcct"/>
    <property type="match status" value="1"/>
</dbReference>
<dbReference type="GO" id="GO:0005886">
    <property type="term" value="C:plasma membrane"/>
    <property type="evidence" value="ECO:0007669"/>
    <property type="project" value="UniProtKB-SubCell"/>
</dbReference>
<comment type="subcellular location">
    <subcellularLocation>
        <location evidence="1">Cell membrane</location>
        <topology evidence="1">Multi-pass membrane protein</topology>
    </subcellularLocation>
</comment>
<reference evidence="9 10" key="1">
    <citation type="submission" date="2018-06" db="EMBL/GenBank/DDBJ databases">
        <title>Marinomonas sp. YLB-05 draft genome sequence.</title>
        <authorList>
            <person name="Yu L."/>
            <person name="Tang X."/>
        </authorList>
    </citation>
    <scope>NUCLEOTIDE SEQUENCE [LARGE SCALE GENOMIC DNA]</scope>
    <source>
        <strain evidence="9 10">YLB-05</strain>
    </source>
</reference>
<keyword evidence="4" id="KW-1003">Cell membrane</keyword>
<dbReference type="Proteomes" id="UP000254326">
    <property type="component" value="Unassembled WGS sequence"/>
</dbReference>
<keyword evidence="10" id="KW-1185">Reference proteome</keyword>
<name>A0A370UCW0_9GAMM</name>
<feature type="transmembrane region" description="Helical" evidence="8">
    <location>
        <begin position="357"/>
        <end position="383"/>
    </location>
</feature>
<gene>
    <name evidence="9" type="ORF">DN730_00585</name>
</gene>
<dbReference type="EMBL" id="QKRA01000001">
    <property type="protein sequence ID" value="RDL45581.1"/>
    <property type="molecule type" value="Genomic_DNA"/>
</dbReference>
<feature type="transmembrane region" description="Helical" evidence="8">
    <location>
        <begin position="325"/>
        <end position="345"/>
    </location>
</feature>
<dbReference type="OrthoDB" id="9775735at2"/>
<evidence type="ECO:0000256" key="2">
    <source>
        <dbReference type="ARBA" id="ARBA00005658"/>
    </source>
</evidence>